<comment type="subcellular location">
    <subcellularLocation>
        <location evidence="1">Nucleus</location>
    </subcellularLocation>
</comment>
<dbReference type="PANTHER" id="PTHR37534">
    <property type="entry name" value="TRANSCRIPTIONAL ACTIVATOR PROTEIN UGA3"/>
    <property type="match status" value="1"/>
</dbReference>
<proteinExistence type="predicted"/>
<evidence type="ECO:0000256" key="1">
    <source>
        <dbReference type="ARBA" id="ARBA00004123"/>
    </source>
</evidence>
<reference evidence="3 4" key="1">
    <citation type="journal article" date="2016" name="Nat. Commun.">
        <title>Ectomycorrhizal ecology is imprinted in the genome of the dominant symbiotic fungus Cenococcum geophilum.</title>
        <authorList>
            <consortium name="DOE Joint Genome Institute"/>
            <person name="Peter M."/>
            <person name="Kohler A."/>
            <person name="Ohm R.A."/>
            <person name="Kuo A."/>
            <person name="Krutzmann J."/>
            <person name="Morin E."/>
            <person name="Arend M."/>
            <person name="Barry K.W."/>
            <person name="Binder M."/>
            <person name="Choi C."/>
            <person name="Clum A."/>
            <person name="Copeland A."/>
            <person name="Grisel N."/>
            <person name="Haridas S."/>
            <person name="Kipfer T."/>
            <person name="LaButti K."/>
            <person name="Lindquist E."/>
            <person name="Lipzen A."/>
            <person name="Maire R."/>
            <person name="Meier B."/>
            <person name="Mihaltcheva S."/>
            <person name="Molinier V."/>
            <person name="Murat C."/>
            <person name="Poggeler S."/>
            <person name="Quandt C.A."/>
            <person name="Sperisen C."/>
            <person name="Tritt A."/>
            <person name="Tisserant E."/>
            <person name="Crous P.W."/>
            <person name="Henrissat B."/>
            <person name="Nehls U."/>
            <person name="Egli S."/>
            <person name="Spatafora J.W."/>
            <person name="Grigoriev I.V."/>
            <person name="Martin F.M."/>
        </authorList>
    </citation>
    <scope>NUCLEOTIDE SEQUENCE [LARGE SCALE GENOMIC DNA]</scope>
    <source>
        <strain evidence="3 4">CBS 207.34</strain>
    </source>
</reference>
<organism evidence="3 4">
    <name type="scientific">Glonium stellatum</name>
    <dbReference type="NCBI Taxonomy" id="574774"/>
    <lineage>
        <taxon>Eukaryota</taxon>
        <taxon>Fungi</taxon>
        <taxon>Dikarya</taxon>
        <taxon>Ascomycota</taxon>
        <taxon>Pezizomycotina</taxon>
        <taxon>Dothideomycetes</taxon>
        <taxon>Pleosporomycetidae</taxon>
        <taxon>Gloniales</taxon>
        <taxon>Gloniaceae</taxon>
        <taxon>Glonium</taxon>
    </lineage>
</organism>
<dbReference type="InterPro" id="IPR021858">
    <property type="entry name" value="Fun_TF"/>
</dbReference>
<protein>
    <recommendedName>
        <fullName evidence="5">ARCA protein</fullName>
    </recommendedName>
</protein>
<dbReference type="PANTHER" id="PTHR37534:SF2">
    <property type="entry name" value="N-ACETYLTRANSFERASE DOMAIN-CONTAINING PROTEIN"/>
    <property type="match status" value="1"/>
</dbReference>
<dbReference type="AlphaFoldDB" id="A0A8E2JMN5"/>
<dbReference type="EMBL" id="KV750894">
    <property type="protein sequence ID" value="OCL02702.1"/>
    <property type="molecule type" value="Genomic_DNA"/>
</dbReference>
<dbReference type="GO" id="GO:0005634">
    <property type="term" value="C:nucleus"/>
    <property type="evidence" value="ECO:0007669"/>
    <property type="project" value="UniProtKB-SubCell"/>
</dbReference>
<dbReference type="Pfam" id="PF11951">
    <property type="entry name" value="Fungal_trans_2"/>
    <property type="match status" value="1"/>
</dbReference>
<gene>
    <name evidence="3" type="ORF">AOQ84DRAFT_348764</name>
</gene>
<sequence length="353" mass="40108">MRYFVENLASSFDLCDPDRHFALVVPQRAAVCPTLLNAILAASARHLSRVSDFDSYVADRYHQECLKHLIPMLNETTAIMDENLLAATVILRFLEEVEVPISGADTQSHLLGTHVFISAQERSTVIGGLRQAAFWVGLRQEVYMAFVNQRSILPALEHCNTNRSFDPTDDCTWANRIIVLCADVLRYCFGDGEHSVSSYNQLLKYSTDWMTYKPSSFTPIFYREPKEGNIFPEIWLLSDSVVTGLQHYHLARILLTAHNPKVPRLGPGQRAALQLMDEEIKNDVRMLCGMAESNNQLHPNYVTACMAIAMTGDRFTDRQEQEALMQILLKTEEHAWPTSTAQTHLKEAWGWME</sequence>
<dbReference type="OrthoDB" id="407832at2759"/>
<keyword evidence="2" id="KW-0539">Nucleus</keyword>
<dbReference type="Proteomes" id="UP000250140">
    <property type="component" value="Unassembled WGS sequence"/>
</dbReference>
<dbReference type="GO" id="GO:0000976">
    <property type="term" value="F:transcription cis-regulatory region binding"/>
    <property type="evidence" value="ECO:0007669"/>
    <property type="project" value="TreeGrafter"/>
</dbReference>
<dbReference type="GO" id="GO:0045944">
    <property type="term" value="P:positive regulation of transcription by RNA polymerase II"/>
    <property type="evidence" value="ECO:0007669"/>
    <property type="project" value="TreeGrafter"/>
</dbReference>
<dbReference type="GO" id="GO:0003700">
    <property type="term" value="F:DNA-binding transcription factor activity"/>
    <property type="evidence" value="ECO:0007669"/>
    <property type="project" value="TreeGrafter"/>
</dbReference>
<keyword evidence="4" id="KW-1185">Reference proteome</keyword>
<evidence type="ECO:0000313" key="4">
    <source>
        <dbReference type="Proteomes" id="UP000250140"/>
    </source>
</evidence>
<evidence type="ECO:0000256" key="2">
    <source>
        <dbReference type="ARBA" id="ARBA00023242"/>
    </source>
</evidence>
<accession>A0A8E2JMN5</accession>
<name>A0A8E2JMN5_9PEZI</name>
<evidence type="ECO:0000313" key="3">
    <source>
        <dbReference type="EMBL" id="OCL02702.1"/>
    </source>
</evidence>
<evidence type="ECO:0008006" key="5">
    <source>
        <dbReference type="Google" id="ProtNLM"/>
    </source>
</evidence>